<reference evidence="2 3" key="1">
    <citation type="submission" date="2020-01" db="EMBL/GenBank/DDBJ databases">
        <title>Ponticoccus aerotolerans gen. nov., sp. nov., an anaerobic bacterium and proposal of Ponticoccusceae fam. nov., Ponticoccusles ord. nov. and Ponticoccuse classis nov. in the phylum Kiritimatiellaeota.</title>
        <authorList>
            <person name="Zhou L.Y."/>
            <person name="Du Z.J."/>
        </authorList>
    </citation>
    <scope>NUCLEOTIDE SEQUENCE [LARGE SCALE GENOMIC DNA]</scope>
    <source>
        <strain evidence="2 3">S-5007</strain>
    </source>
</reference>
<organism evidence="2 3">
    <name type="scientific">Tichowtungia aerotolerans</name>
    <dbReference type="NCBI Taxonomy" id="2697043"/>
    <lineage>
        <taxon>Bacteria</taxon>
        <taxon>Pseudomonadati</taxon>
        <taxon>Kiritimatiellota</taxon>
        <taxon>Tichowtungiia</taxon>
        <taxon>Tichowtungiales</taxon>
        <taxon>Tichowtungiaceae</taxon>
        <taxon>Tichowtungia</taxon>
    </lineage>
</organism>
<comment type="similarity">
    <text evidence="1">Belongs to the ROK (NagC/XylR) family.</text>
</comment>
<dbReference type="AlphaFoldDB" id="A0A6P1M3C2"/>
<keyword evidence="3" id="KW-1185">Reference proteome</keyword>
<dbReference type="KEGG" id="taer:GT409_06500"/>
<sequence length="455" mass="50183">MKVQPILDPGFVPAILWNREFEAEASQGGRTVTIGLLRDDRAVARRCVKITADEDRSFVYIERMIKRMLWAVGGNRILFDGPDEIFQRLEHHYAESSVGRFDSEIIGEKIYGHALRIEKATAEQIPEPQTEGAALGRHLDGCRIGFDLGGSDRKCAAVIDGEVVFSEEIKWDPYFEKDPQYHFDGTMDSLKRAAEHLPRVDAIGGSAAGVYVDNEVRIASLFRGVPEEQFNEKVRPIFKQIQKAWGGIPVDVVNDGEVTALAGSMSLDDNAVLGISMGTSLAAGYVTPEGNITSQLNELAFVPVDYRKDGPVDEWSGDAGCGVQYFSQQGVARLATLAGIEFPTDTPFAEQLIEVQRLMAEGDDRARKIYETIGVCFGYAIAHYSDFYDFRNLLILGRVTSGEGGQVIIEKAEEVLRAEFPELAEKVTITTPDEQMKRHGQAVAAASLPMIGEKQ</sequence>
<evidence type="ECO:0000313" key="3">
    <source>
        <dbReference type="Proteomes" id="UP000464954"/>
    </source>
</evidence>
<dbReference type="SUPFAM" id="SSF53067">
    <property type="entry name" value="Actin-like ATPase domain"/>
    <property type="match status" value="1"/>
</dbReference>
<evidence type="ECO:0000256" key="1">
    <source>
        <dbReference type="ARBA" id="ARBA00006479"/>
    </source>
</evidence>
<evidence type="ECO:0000313" key="2">
    <source>
        <dbReference type="EMBL" id="QHI69110.1"/>
    </source>
</evidence>
<dbReference type="RefSeq" id="WP_160628118.1">
    <property type="nucleotide sequence ID" value="NZ_CP047593.1"/>
</dbReference>
<dbReference type="PANTHER" id="PTHR18964">
    <property type="entry name" value="ROK (REPRESSOR, ORF, KINASE) FAMILY"/>
    <property type="match status" value="1"/>
</dbReference>
<dbReference type="Gene3D" id="3.30.420.40">
    <property type="match status" value="2"/>
</dbReference>
<gene>
    <name evidence="2" type="ORF">GT409_06500</name>
</gene>
<dbReference type="EMBL" id="CP047593">
    <property type="protein sequence ID" value="QHI69110.1"/>
    <property type="molecule type" value="Genomic_DNA"/>
</dbReference>
<proteinExistence type="inferred from homology"/>
<dbReference type="InterPro" id="IPR043129">
    <property type="entry name" value="ATPase_NBD"/>
</dbReference>
<accession>A0A6P1M3C2</accession>
<dbReference type="InterPro" id="IPR000600">
    <property type="entry name" value="ROK"/>
</dbReference>
<name>A0A6P1M3C2_9BACT</name>
<dbReference type="PANTHER" id="PTHR18964:SF149">
    <property type="entry name" value="BIFUNCTIONAL UDP-N-ACETYLGLUCOSAMINE 2-EPIMERASE_N-ACETYLMANNOSAMINE KINASE"/>
    <property type="match status" value="1"/>
</dbReference>
<dbReference type="Proteomes" id="UP000464954">
    <property type="component" value="Chromosome"/>
</dbReference>
<protein>
    <submittedName>
        <fullName evidence="2">ROK family protein</fullName>
    </submittedName>
</protein>